<evidence type="ECO:0000313" key="2">
    <source>
        <dbReference type="EMBL" id="JAC61365.1"/>
    </source>
</evidence>
<dbReference type="Pfam" id="PF19798">
    <property type="entry name" value="Sulfotransfer_5"/>
    <property type="match status" value="1"/>
</dbReference>
<evidence type="ECO:0000256" key="1">
    <source>
        <dbReference type="SAM" id="MobiDB-lite"/>
    </source>
</evidence>
<reference evidence="2" key="1">
    <citation type="submission" date="2014-05" db="EMBL/GenBank/DDBJ databases">
        <title>The transcriptome of the halophilic microalga Tetraselmis sp. GSL018 isolated from the Great Salt Lake, Utah.</title>
        <authorList>
            <person name="Jinkerson R.E."/>
            <person name="D'Adamo S."/>
            <person name="Posewitz M.C."/>
        </authorList>
    </citation>
    <scope>NUCLEOTIDE SEQUENCE</scope>
    <source>
        <strain evidence="2">GSL018</strain>
    </source>
</reference>
<keyword evidence="2" id="KW-0808">Transferase</keyword>
<dbReference type="EMBL" id="GBEZ01025761">
    <property type="protein sequence ID" value="JAC61365.1"/>
    <property type="molecule type" value="Transcribed_RNA"/>
</dbReference>
<dbReference type="Gene3D" id="3.40.50.300">
    <property type="entry name" value="P-loop containing nucleotide triphosphate hydrolases"/>
    <property type="match status" value="1"/>
</dbReference>
<sequence>MSGENKVILWTAPRCISTAFERSIMEIPNGKIFHEPYGIPYYFGPERVSYRYRNQNTAADATFDSVTSKLTNKYPEHDFVFVKDMAYYLKGRYSTLLSEDLMNFSHSFLIRNPERAIPSLYRASVNEGRTGWTYFDESEAGFQEMYELYKILVDSGKTVTVIDCDDLLSDPETMMKLYCSAVGLKFKPGMTRWEPGPQPDWDVWQGWHNDALNSTGLHPPQPQRSSPKADEPVPEEVLQAARKAVPSYLELYELRLRPPCER</sequence>
<dbReference type="SUPFAM" id="SSF52540">
    <property type="entry name" value="P-loop containing nucleoside triphosphate hydrolases"/>
    <property type="match status" value="1"/>
</dbReference>
<keyword evidence="2" id="KW-0032">Aminotransferase</keyword>
<dbReference type="InterPro" id="IPR053226">
    <property type="entry name" value="Pyrrolopyrazine_biosynth_F"/>
</dbReference>
<dbReference type="PANTHER" id="PTHR48419:SF1">
    <property type="entry name" value="SULFOTRANSFERASE DOMAIN-CONTAINING PROTEIN"/>
    <property type="match status" value="1"/>
</dbReference>
<protein>
    <submittedName>
        <fullName evidence="2">Branched-chain-amino-acid aminotransferase-like protein 2-like</fullName>
    </submittedName>
</protein>
<feature type="region of interest" description="Disordered" evidence="1">
    <location>
        <begin position="212"/>
        <end position="235"/>
    </location>
</feature>
<gene>
    <name evidence="2" type="ORF">TSPGSL018_26468</name>
</gene>
<accession>A0A061QSE3</accession>
<name>A0A061QSE3_9CHLO</name>
<dbReference type="GO" id="GO:0008483">
    <property type="term" value="F:transaminase activity"/>
    <property type="evidence" value="ECO:0007669"/>
    <property type="project" value="UniProtKB-KW"/>
</dbReference>
<dbReference type="AlphaFoldDB" id="A0A061QSE3"/>
<organism evidence="2">
    <name type="scientific">Tetraselmis sp. GSL018</name>
    <dbReference type="NCBI Taxonomy" id="582737"/>
    <lineage>
        <taxon>Eukaryota</taxon>
        <taxon>Viridiplantae</taxon>
        <taxon>Chlorophyta</taxon>
        <taxon>core chlorophytes</taxon>
        <taxon>Chlorodendrophyceae</taxon>
        <taxon>Chlorodendrales</taxon>
        <taxon>Chlorodendraceae</taxon>
        <taxon>Tetraselmis</taxon>
    </lineage>
</organism>
<dbReference type="PANTHER" id="PTHR48419">
    <property type="entry name" value="SULFOTRANSFERASE DOMAIN-CONTAINING PROTEIN"/>
    <property type="match status" value="1"/>
</dbReference>
<dbReference type="InterPro" id="IPR027417">
    <property type="entry name" value="P-loop_NTPase"/>
</dbReference>
<proteinExistence type="predicted"/>